<organism evidence="14 15">
    <name type="scientific">Nocardioides daedukensis</name>
    <dbReference type="NCBI Taxonomy" id="634462"/>
    <lineage>
        <taxon>Bacteria</taxon>
        <taxon>Bacillati</taxon>
        <taxon>Actinomycetota</taxon>
        <taxon>Actinomycetes</taxon>
        <taxon>Propionibacteriales</taxon>
        <taxon>Nocardioidaceae</taxon>
        <taxon>Nocardioides</taxon>
    </lineage>
</organism>
<comment type="caution">
    <text evidence="10">Lacks conserved residue(s) required for the propagation of feature annotation.</text>
</comment>
<dbReference type="EC" id="2.5.1.75" evidence="10"/>
<dbReference type="SUPFAM" id="SSF52540">
    <property type="entry name" value="P-loop containing nucleoside triphosphate hydrolases"/>
    <property type="match status" value="1"/>
</dbReference>
<keyword evidence="15" id="KW-1185">Reference proteome</keyword>
<dbReference type="InterPro" id="IPR039657">
    <property type="entry name" value="Dimethylallyltransferase"/>
</dbReference>
<feature type="site" description="Interaction with substrate tRNA" evidence="10">
    <location>
        <position position="113"/>
    </location>
</feature>
<dbReference type="PANTHER" id="PTHR11088:SF60">
    <property type="entry name" value="TRNA DIMETHYLALLYLTRANSFERASE"/>
    <property type="match status" value="1"/>
</dbReference>
<dbReference type="GO" id="GO:0052381">
    <property type="term" value="F:tRNA dimethylallyltransferase activity"/>
    <property type="evidence" value="ECO:0007669"/>
    <property type="project" value="UniProtKB-UniRule"/>
</dbReference>
<dbReference type="Gene3D" id="3.40.50.300">
    <property type="entry name" value="P-loop containing nucleotide triphosphate hydrolases"/>
    <property type="match status" value="1"/>
</dbReference>
<evidence type="ECO:0000256" key="4">
    <source>
        <dbReference type="ARBA" id="ARBA00022679"/>
    </source>
</evidence>
<protein>
    <recommendedName>
        <fullName evidence="10">tRNA dimethylallyltransferase</fullName>
        <ecNumber evidence="10">2.5.1.75</ecNumber>
    </recommendedName>
    <alternativeName>
        <fullName evidence="10">Dimethylallyl diphosphate:tRNA dimethylallyltransferase</fullName>
        <shortName evidence="10">DMAPP:tRNA dimethylallyltransferase</shortName>
        <shortName evidence="10">DMATase</shortName>
    </alternativeName>
    <alternativeName>
        <fullName evidence="10">Isopentenyl-diphosphate:tRNA isopentenyltransferase</fullName>
        <shortName evidence="10">IPP transferase</shortName>
        <shortName evidence="10">IPPT</shortName>
        <shortName evidence="10">IPTase</shortName>
    </alternativeName>
</protein>
<evidence type="ECO:0000256" key="11">
    <source>
        <dbReference type="RuleBase" id="RU003783"/>
    </source>
</evidence>
<feature type="site" description="Interaction with substrate tRNA" evidence="10">
    <location>
        <position position="134"/>
    </location>
</feature>
<keyword evidence="6 10" id="KW-0547">Nucleotide-binding</keyword>
<proteinExistence type="inferred from homology"/>
<name>A0A7Y9RXR7_9ACTN</name>
<evidence type="ECO:0000256" key="6">
    <source>
        <dbReference type="ARBA" id="ARBA00022741"/>
    </source>
</evidence>
<dbReference type="HAMAP" id="MF_00185">
    <property type="entry name" value="IPP_trans"/>
    <property type="match status" value="1"/>
</dbReference>
<evidence type="ECO:0000256" key="12">
    <source>
        <dbReference type="RuleBase" id="RU003784"/>
    </source>
</evidence>
<keyword evidence="7 10" id="KW-0067">ATP-binding</keyword>
<keyword evidence="5 10" id="KW-0819">tRNA processing</keyword>
<evidence type="ECO:0000256" key="8">
    <source>
        <dbReference type="ARBA" id="ARBA00022842"/>
    </source>
</evidence>
<evidence type="ECO:0000256" key="1">
    <source>
        <dbReference type="ARBA" id="ARBA00001946"/>
    </source>
</evidence>
<gene>
    <name evidence="10" type="primary">miaA</name>
    <name evidence="14" type="ORF">BJ980_001550</name>
</gene>
<feature type="binding site" evidence="10">
    <location>
        <begin position="24"/>
        <end position="29"/>
    </location>
    <ligand>
        <name>substrate</name>
    </ligand>
</feature>
<keyword evidence="8 10" id="KW-0460">Magnesium</keyword>
<dbReference type="Proteomes" id="UP000540656">
    <property type="component" value="Unassembled WGS sequence"/>
</dbReference>
<evidence type="ECO:0000256" key="5">
    <source>
        <dbReference type="ARBA" id="ARBA00022694"/>
    </source>
</evidence>
<dbReference type="GO" id="GO:0005524">
    <property type="term" value="F:ATP binding"/>
    <property type="evidence" value="ECO:0007669"/>
    <property type="project" value="UniProtKB-UniRule"/>
</dbReference>
<dbReference type="RefSeq" id="WP_179501774.1">
    <property type="nucleotide sequence ID" value="NZ_JACCAA010000001.1"/>
</dbReference>
<comment type="subunit">
    <text evidence="10">Monomer.</text>
</comment>
<dbReference type="EMBL" id="JACCAA010000001">
    <property type="protein sequence ID" value="NYG58627.1"/>
    <property type="molecule type" value="Genomic_DNA"/>
</dbReference>
<comment type="function">
    <text evidence="2 10 12">Catalyzes the transfer of a dimethylallyl group onto the adenine at position 37 in tRNAs that read codons beginning with uridine, leading to the formation of N6-(dimethylallyl)adenosine (i(6)A).</text>
</comment>
<evidence type="ECO:0000256" key="2">
    <source>
        <dbReference type="ARBA" id="ARBA00003213"/>
    </source>
</evidence>
<comment type="catalytic activity">
    <reaction evidence="9 10 11">
        <text>adenosine(37) in tRNA + dimethylallyl diphosphate = N(6)-dimethylallyladenosine(37) in tRNA + diphosphate</text>
        <dbReference type="Rhea" id="RHEA:26482"/>
        <dbReference type="Rhea" id="RHEA-COMP:10162"/>
        <dbReference type="Rhea" id="RHEA-COMP:10375"/>
        <dbReference type="ChEBI" id="CHEBI:33019"/>
        <dbReference type="ChEBI" id="CHEBI:57623"/>
        <dbReference type="ChEBI" id="CHEBI:74411"/>
        <dbReference type="ChEBI" id="CHEBI:74415"/>
        <dbReference type="EC" id="2.5.1.75"/>
    </reaction>
</comment>
<evidence type="ECO:0000256" key="7">
    <source>
        <dbReference type="ARBA" id="ARBA00022840"/>
    </source>
</evidence>
<keyword evidence="4 10" id="KW-0808">Transferase</keyword>
<dbReference type="AlphaFoldDB" id="A0A7Y9RXR7"/>
<evidence type="ECO:0000256" key="13">
    <source>
        <dbReference type="RuleBase" id="RU003785"/>
    </source>
</evidence>
<dbReference type="NCBIfam" id="TIGR00174">
    <property type="entry name" value="miaA"/>
    <property type="match status" value="1"/>
</dbReference>
<dbReference type="InterPro" id="IPR018022">
    <property type="entry name" value="IPT"/>
</dbReference>
<dbReference type="FunFam" id="1.10.20.140:FF:000001">
    <property type="entry name" value="tRNA dimethylallyltransferase"/>
    <property type="match status" value="1"/>
</dbReference>
<reference evidence="14 15" key="1">
    <citation type="submission" date="2020-07" db="EMBL/GenBank/DDBJ databases">
        <title>Sequencing the genomes of 1000 actinobacteria strains.</title>
        <authorList>
            <person name="Klenk H.-P."/>
        </authorList>
    </citation>
    <scope>NUCLEOTIDE SEQUENCE [LARGE SCALE GENOMIC DNA]</scope>
    <source>
        <strain evidence="14 15">DSM 23819</strain>
    </source>
</reference>
<comment type="similarity">
    <text evidence="3 10 13">Belongs to the IPP transferase family.</text>
</comment>
<evidence type="ECO:0000256" key="3">
    <source>
        <dbReference type="ARBA" id="ARBA00005842"/>
    </source>
</evidence>
<comment type="caution">
    <text evidence="14">The sequence shown here is derived from an EMBL/GenBank/DDBJ whole genome shotgun (WGS) entry which is preliminary data.</text>
</comment>
<dbReference type="GO" id="GO:0006400">
    <property type="term" value="P:tRNA modification"/>
    <property type="evidence" value="ECO:0007669"/>
    <property type="project" value="TreeGrafter"/>
</dbReference>
<evidence type="ECO:0000313" key="14">
    <source>
        <dbReference type="EMBL" id="NYG58627.1"/>
    </source>
</evidence>
<dbReference type="Gene3D" id="1.10.20.140">
    <property type="match status" value="1"/>
</dbReference>
<evidence type="ECO:0000256" key="9">
    <source>
        <dbReference type="ARBA" id="ARBA00049563"/>
    </source>
</evidence>
<sequence>MPASPVPPAVRPAVPPVVAVVGATAAGKTDLSLSLAQRLGGEVVNTDAMQVYRGMDIGTAKQPVELRRGIPHHLLDLLDIDQAASVADFQVLARATIADLRARGRVPVLVGGSALYTRAVLDRFEFPGVDPAVRRQLTDELDRIGPDALHARLAQLDPPAAQGIPATNARRVVRALEVIEVTGQRYSSTLPVLEYQLEGAHQIGVDIDRATLHERIARRVDLMFDQGFVDEVRTLVDQGLPAAVTASRAIGYPEVMSLLAGEITEAEAREKTKTATRRFARKQDGWFRKDPRITWLAWDDPDLVDKAVAVLAEQPRY</sequence>
<feature type="binding site" evidence="10">
    <location>
        <begin position="22"/>
        <end position="29"/>
    </location>
    <ligand>
        <name>ATP</name>
        <dbReference type="ChEBI" id="CHEBI:30616"/>
    </ligand>
</feature>
<evidence type="ECO:0000256" key="10">
    <source>
        <dbReference type="HAMAP-Rule" id="MF_00185"/>
    </source>
</evidence>
<comment type="cofactor">
    <cofactor evidence="1 10">
        <name>Mg(2+)</name>
        <dbReference type="ChEBI" id="CHEBI:18420"/>
    </cofactor>
</comment>
<dbReference type="PANTHER" id="PTHR11088">
    <property type="entry name" value="TRNA DIMETHYLALLYLTRANSFERASE"/>
    <property type="match status" value="1"/>
</dbReference>
<dbReference type="Pfam" id="PF01715">
    <property type="entry name" value="IPPT"/>
    <property type="match status" value="1"/>
</dbReference>
<evidence type="ECO:0000313" key="15">
    <source>
        <dbReference type="Proteomes" id="UP000540656"/>
    </source>
</evidence>
<accession>A0A7Y9RXR7</accession>
<dbReference type="InterPro" id="IPR027417">
    <property type="entry name" value="P-loop_NTPase"/>
</dbReference>